<dbReference type="GO" id="GO:0015074">
    <property type="term" value="P:DNA integration"/>
    <property type="evidence" value="ECO:0007669"/>
    <property type="project" value="UniProtKB-KW"/>
</dbReference>
<dbReference type="PROSITE" id="PS51900">
    <property type="entry name" value="CB"/>
    <property type="match status" value="1"/>
</dbReference>
<evidence type="ECO:0000256" key="2">
    <source>
        <dbReference type="ARBA" id="ARBA00022908"/>
    </source>
</evidence>
<evidence type="ECO:0000313" key="8">
    <source>
        <dbReference type="EMBL" id="PWK17062.1"/>
    </source>
</evidence>
<dbReference type="InterPro" id="IPR002104">
    <property type="entry name" value="Integrase_catalytic"/>
</dbReference>
<dbReference type="PANTHER" id="PTHR30349">
    <property type="entry name" value="PHAGE INTEGRASE-RELATED"/>
    <property type="match status" value="1"/>
</dbReference>
<dbReference type="InterPro" id="IPR050090">
    <property type="entry name" value="Tyrosine_recombinase_XerCD"/>
</dbReference>
<dbReference type="SUPFAM" id="SSF56349">
    <property type="entry name" value="DNA breaking-rejoining enzymes"/>
    <property type="match status" value="1"/>
</dbReference>
<keyword evidence="9" id="KW-1185">Reference proteome</keyword>
<keyword evidence="3 5" id="KW-0238">DNA-binding</keyword>
<dbReference type="PROSITE" id="PS51898">
    <property type="entry name" value="TYR_RECOMBINASE"/>
    <property type="match status" value="1"/>
</dbReference>
<keyword evidence="2" id="KW-0229">DNA integration</keyword>
<dbReference type="EMBL" id="QGGO01000038">
    <property type="protein sequence ID" value="PWK17062.1"/>
    <property type="molecule type" value="Genomic_DNA"/>
</dbReference>
<evidence type="ECO:0000256" key="5">
    <source>
        <dbReference type="PROSITE-ProRule" id="PRU01248"/>
    </source>
</evidence>
<sequence length="554" mass="65580">MKISKIIHKGQSRIKVDFPYNQHFTAIIKQIKDARWSQNLKTWHIPDEKKSFYKLKALFPEISFVQEQEILTSGTQVIENKNSELPDNKQFEKNPTILLTFDKTKIYVEVIGRKILVKMPKNDVDVKFILTIRYSKWEKEQYFWSIPNYPGNLEMIVNYFGNRLHDLKVHEEIENPIPNSKEKVTFSKNEVLIFKTSTKRLKVIFGYNPELSKALKSIPYHVWDVKNKWWTVPYTEQFLEEIKRQIKLLNLTLRYEEQEPQSDKVSRINPYKLANYRYCPEDYSMKLVELRYSQKTIKLYTGLFEEFINYYPTCDIKTIDEPMIIKFLRYLVTERKISITYQNQSINAIKFYYEKVLGGQRKFYFIDRPKKEKALPSVLSTEEVKAILNATENIKHKAILMTIYSAGLRISEAINLKIKDIDSERMQVRIEQAKGKRDRYTLLSEKTLHILRAYFKEYRPQIWLFEGLKLGEQYSTRSIQNIFHASVQKAGIIKDVSVHTLRHSFATHLLENGTDIRYIQSLLGHSSSKTTEIYTHITTKGFDQIKSPLDKLDI</sequence>
<dbReference type="Pfam" id="PF00589">
    <property type="entry name" value="Phage_integrase"/>
    <property type="match status" value="1"/>
</dbReference>
<dbReference type="RefSeq" id="WP_229201580.1">
    <property type="nucleotide sequence ID" value="NZ_QGGO01000038.1"/>
</dbReference>
<dbReference type="GO" id="GO:0003677">
    <property type="term" value="F:DNA binding"/>
    <property type="evidence" value="ECO:0007669"/>
    <property type="project" value="UniProtKB-UniRule"/>
</dbReference>
<evidence type="ECO:0000256" key="3">
    <source>
        <dbReference type="ARBA" id="ARBA00023125"/>
    </source>
</evidence>
<organism evidence="8 9">
    <name type="scientific">Arcicella aurantiaca</name>
    <dbReference type="NCBI Taxonomy" id="591202"/>
    <lineage>
        <taxon>Bacteria</taxon>
        <taxon>Pseudomonadati</taxon>
        <taxon>Bacteroidota</taxon>
        <taxon>Cytophagia</taxon>
        <taxon>Cytophagales</taxon>
        <taxon>Flectobacillaceae</taxon>
        <taxon>Arcicella</taxon>
    </lineage>
</organism>
<evidence type="ECO:0000256" key="1">
    <source>
        <dbReference type="ARBA" id="ARBA00008857"/>
    </source>
</evidence>
<comment type="caution">
    <text evidence="8">The sequence shown here is derived from an EMBL/GenBank/DDBJ whole genome shotgun (WGS) entry which is preliminary data.</text>
</comment>
<dbReference type="GO" id="GO:0006310">
    <property type="term" value="P:DNA recombination"/>
    <property type="evidence" value="ECO:0007669"/>
    <property type="project" value="UniProtKB-KW"/>
</dbReference>
<dbReference type="CDD" id="cd01193">
    <property type="entry name" value="INT_IntI_C"/>
    <property type="match status" value="1"/>
</dbReference>
<dbReference type="PANTHER" id="PTHR30349:SF64">
    <property type="entry name" value="PROPHAGE INTEGRASE INTD-RELATED"/>
    <property type="match status" value="1"/>
</dbReference>
<dbReference type="AlphaFoldDB" id="A0A316DHS1"/>
<gene>
    <name evidence="8" type="ORF">LV89_04513</name>
</gene>
<dbReference type="InterPro" id="IPR044068">
    <property type="entry name" value="CB"/>
</dbReference>
<dbReference type="Pfam" id="PF13495">
    <property type="entry name" value="Phage_int_SAM_4"/>
    <property type="match status" value="1"/>
</dbReference>
<dbReference type="InterPro" id="IPR010998">
    <property type="entry name" value="Integrase_recombinase_N"/>
</dbReference>
<evidence type="ECO:0000256" key="4">
    <source>
        <dbReference type="ARBA" id="ARBA00023172"/>
    </source>
</evidence>
<evidence type="ECO:0000259" key="7">
    <source>
        <dbReference type="PROSITE" id="PS51900"/>
    </source>
</evidence>
<feature type="domain" description="Tyr recombinase" evidence="6">
    <location>
        <begin position="374"/>
        <end position="550"/>
    </location>
</feature>
<keyword evidence="4" id="KW-0233">DNA recombination</keyword>
<dbReference type="InterPro" id="IPR011010">
    <property type="entry name" value="DNA_brk_join_enz"/>
</dbReference>
<protein>
    <submittedName>
        <fullName evidence="8">Site-specific recombinase XerD</fullName>
    </submittedName>
</protein>
<accession>A0A316DHS1</accession>
<dbReference type="InterPro" id="IPR013762">
    <property type="entry name" value="Integrase-like_cat_sf"/>
</dbReference>
<proteinExistence type="inferred from homology"/>
<evidence type="ECO:0000313" key="9">
    <source>
        <dbReference type="Proteomes" id="UP000245489"/>
    </source>
</evidence>
<dbReference type="Gene3D" id="1.10.150.130">
    <property type="match status" value="1"/>
</dbReference>
<dbReference type="InterPro" id="IPR004107">
    <property type="entry name" value="Integrase_SAM-like_N"/>
</dbReference>
<reference evidence="8 9" key="1">
    <citation type="submission" date="2018-05" db="EMBL/GenBank/DDBJ databases">
        <title>Genomic Encyclopedia of Archaeal and Bacterial Type Strains, Phase II (KMG-II): from individual species to whole genera.</title>
        <authorList>
            <person name="Goeker M."/>
        </authorList>
    </citation>
    <scope>NUCLEOTIDE SEQUENCE [LARGE SCALE GENOMIC DNA]</scope>
    <source>
        <strain evidence="8 9">DSM 22214</strain>
    </source>
</reference>
<evidence type="ECO:0000259" key="6">
    <source>
        <dbReference type="PROSITE" id="PS51898"/>
    </source>
</evidence>
<comment type="similarity">
    <text evidence="1">Belongs to the 'phage' integrase family.</text>
</comment>
<dbReference type="Gene3D" id="1.10.443.10">
    <property type="entry name" value="Intergrase catalytic core"/>
    <property type="match status" value="1"/>
</dbReference>
<name>A0A316DHS1_9BACT</name>
<feature type="domain" description="Core-binding (CB)" evidence="7">
    <location>
        <begin position="278"/>
        <end position="357"/>
    </location>
</feature>
<dbReference type="Proteomes" id="UP000245489">
    <property type="component" value="Unassembled WGS sequence"/>
</dbReference>